<dbReference type="EMBL" id="BMAO01003564">
    <property type="protein sequence ID" value="GFQ88720.1"/>
    <property type="molecule type" value="Genomic_DNA"/>
</dbReference>
<dbReference type="SUPFAM" id="SSF46579">
    <property type="entry name" value="Prefoldin"/>
    <property type="match status" value="1"/>
</dbReference>
<accession>A0A8X6FT14</accession>
<dbReference type="CDD" id="cd23158">
    <property type="entry name" value="Prefoldin_UXT"/>
    <property type="match status" value="1"/>
</dbReference>
<dbReference type="Proteomes" id="UP000887116">
    <property type="component" value="Unassembled WGS sequence"/>
</dbReference>
<evidence type="ECO:0000313" key="3">
    <source>
        <dbReference type="EMBL" id="GFQ88720.1"/>
    </source>
</evidence>
<feature type="coiled-coil region" evidence="2">
    <location>
        <begin position="14"/>
        <end position="58"/>
    </location>
</feature>
<dbReference type="GO" id="GO:0003714">
    <property type="term" value="F:transcription corepressor activity"/>
    <property type="evidence" value="ECO:0007669"/>
    <property type="project" value="InterPro"/>
</dbReference>
<dbReference type="Pfam" id="PF02996">
    <property type="entry name" value="Prefoldin"/>
    <property type="match status" value="1"/>
</dbReference>
<dbReference type="AlphaFoldDB" id="A0A8X6FT14"/>
<dbReference type="InterPro" id="IPR009053">
    <property type="entry name" value="Prefoldin"/>
</dbReference>
<dbReference type="InterPro" id="IPR003994">
    <property type="entry name" value="UXT"/>
</dbReference>
<sequence length="119" mass="13976">MTAGKIVEYETYLNEVLREDLKHVLAQREQLCQEILELEQLKTVIELQEAELTKETLKTRVDLGYNFYAQANVTDTKYIFIKAGLGLFIQFTLEEATIFIDKKVELKVEKTLKKKEFRN</sequence>
<comment type="caution">
    <text evidence="3">The sequence shown here is derived from an EMBL/GenBank/DDBJ whole genome shotgun (WGS) entry which is preliminary data.</text>
</comment>
<name>A0A8X6FT14_TRICU</name>
<reference evidence="3" key="1">
    <citation type="submission" date="2020-07" db="EMBL/GenBank/DDBJ databases">
        <title>Multicomponent nature underlies the extraordinary mechanical properties of spider dragline silk.</title>
        <authorList>
            <person name="Kono N."/>
            <person name="Nakamura H."/>
            <person name="Mori M."/>
            <person name="Yoshida Y."/>
            <person name="Ohtoshi R."/>
            <person name="Malay A.D."/>
            <person name="Moran D.A.P."/>
            <person name="Tomita M."/>
            <person name="Numata K."/>
            <person name="Arakawa K."/>
        </authorList>
    </citation>
    <scope>NUCLEOTIDE SEQUENCE</scope>
</reference>
<keyword evidence="2" id="KW-0175">Coiled coil</keyword>
<evidence type="ECO:0000256" key="2">
    <source>
        <dbReference type="SAM" id="Coils"/>
    </source>
</evidence>
<proteinExistence type="inferred from homology"/>
<protein>
    <submittedName>
        <fullName evidence="3">Uncharacterized protein</fullName>
    </submittedName>
</protein>
<dbReference type="GO" id="GO:0000122">
    <property type="term" value="P:negative regulation of transcription by RNA polymerase II"/>
    <property type="evidence" value="ECO:0007669"/>
    <property type="project" value="InterPro"/>
</dbReference>
<evidence type="ECO:0000256" key="1">
    <source>
        <dbReference type="ARBA" id="ARBA00007666"/>
    </source>
</evidence>
<gene>
    <name evidence="3" type="primary">C0Q70_15264</name>
    <name evidence="3" type="ORF">TNCT_672941</name>
</gene>
<dbReference type="InterPro" id="IPR004127">
    <property type="entry name" value="Prefoldin_subunit_alpha"/>
</dbReference>
<dbReference type="Gene3D" id="1.10.287.370">
    <property type="match status" value="1"/>
</dbReference>
<evidence type="ECO:0000313" key="4">
    <source>
        <dbReference type="Proteomes" id="UP000887116"/>
    </source>
</evidence>
<keyword evidence="4" id="KW-1185">Reference proteome</keyword>
<organism evidence="3 4">
    <name type="scientific">Trichonephila clavata</name>
    <name type="common">Joro spider</name>
    <name type="synonym">Nephila clavata</name>
    <dbReference type="NCBI Taxonomy" id="2740835"/>
    <lineage>
        <taxon>Eukaryota</taxon>
        <taxon>Metazoa</taxon>
        <taxon>Ecdysozoa</taxon>
        <taxon>Arthropoda</taxon>
        <taxon>Chelicerata</taxon>
        <taxon>Arachnida</taxon>
        <taxon>Araneae</taxon>
        <taxon>Araneomorphae</taxon>
        <taxon>Entelegynae</taxon>
        <taxon>Araneoidea</taxon>
        <taxon>Nephilidae</taxon>
        <taxon>Trichonephila</taxon>
    </lineage>
</organism>
<dbReference type="OrthoDB" id="433124at2759"/>
<dbReference type="PRINTS" id="PR01502">
    <property type="entry name" value="UXTPROTEIN"/>
</dbReference>
<comment type="similarity">
    <text evidence="1">Belongs to the UXT family.</text>
</comment>